<dbReference type="Gene3D" id="3.10.200.10">
    <property type="entry name" value="Alpha carbonic anhydrase"/>
    <property type="match status" value="1"/>
</dbReference>
<evidence type="ECO:0000259" key="7">
    <source>
        <dbReference type="PROSITE" id="PS51144"/>
    </source>
</evidence>
<dbReference type="InterPro" id="IPR023561">
    <property type="entry name" value="Carbonic_anhydrase_a-class"/>
</dbReference>
<sequence length="275" mass="30602">MFGLMSGHSGFEKELSRVLYILFHEEFIMKLRIFSAVILVMGLFVWNSALANSQSWNYAEASGSAHWSTPAPDDDACNSDCVQSPVNMNSASLAGLPDLDIHYLVGPATVEHMGHTLEVRSDTEGRIIMGEDFYEFVQLHVHTLSEKQSKAGLYPIVAHLVHRNQNGEWAVVVMQFKEGAENPVLAQLFAAAPARKGETLTLGYLDISQLFPAQRDYYTHKGSLKAPSCIDCVRWHVLKTPVEMSKAQLHTFQLLFPANTRPVQPGDERTAQVSD</sequence>
<evidence type="ECO:0000256" key="4">
    <source>
        <dbReference type="ARBA" id="ARBA00022833"/>
    </source>
</evidence>
<name>A0A1H4JKL2_PSETA</name>
<dbReference type="InterPro" id="IPR001148">
    <property type="entry name" value="CA_dom"/>
</dbReference>
<evidence type="ECO:0000256" key="2">
    <source>
        <dbReference type="ARBA" id="ARBA00012925"/>
    </source>
</evidence>
<dbReference type="EC" id="4.2.1.1" evidence="2"/>
<evidence type="ECO:0000256" key="5">
    <source>
        <dbReference type="ARBA" id="ARBA00023239"/>
    </source>
</evidence>
<evidence type="ECO:0000313" key="9">
    <source>
        <dbReference type="Proteomes" id="UP000183155"/>
    </source>
</evidence>
<keyword evidence="5" id="KW-0456">Lyase</keyword>
<evidence type="ECO:0000313" key="8">
    <source>
        <dbReference type="EMBL" id="SEB46495.1"/>
    </source>
</evidence>
<dbReference type="Proteomes" id="UP000183155">
    <property type="component" value="Unassembled WGS sequence"/>
</dbReference>
<dbReference type="PROSITE" id="PS51144">
    <property type="entry name" value="ALPHA_CA_2"/>
    <property type="match status" value="1"/>
</dbReference>
<organism evidence="8 9">
    <name type="scientific">Pseudomonas taetrolens</name>
    <dbReference type="NCBI Taxonomy" id="47884"/>
    <lineage>
        <taxon>Bacteria</taxon>
        <taxon>Pseudomonadati</taxon>
        <taxon>Pseudomonadota</taxon>
        <taxon>Gammaproteobacteria</taxon>
        <taxon>Pseudomonadales</taxon>
        <taxon>Pseudomonadaceae</taxon>
        <taxon>Pseudomonas</taxon>
    </lineage>
</organism>
<dbReference type="SMART" id="SM01057">
    <property type="entry name" value="Carb_anhydrase"/>
    <property type="match status" value="1"/>
</dbReference>
<accession>A0A1H4JKL2</accession>
<dbReference type="InterPro" id="IPR036398">
    <property type="entry name" value="CA_dom_sf"/>
</dbReference>
<gene>
    <name evidence="8" type="ORF">SAMN04490203_0292</name>
</gene>
<reference evidence="8 9" key="1">
    <citation type="submission" date="2016-10" db="EMBL/GenBank/DDBJ databases">
        <authorList>
            <person name="Varghese N."/>
            <person name="Submissions S."/>
        </authorList>
    </citation>
    <scope>NUCLEOTIDE SEQUENCE [LARGE SCALE GENOMIC DNA]</scope>
    <source>
        <strain evidence="8 9">BS3652</strain>
    </source>
</reference>
<dbReference type="CDD" id="cd03124">
    <property type="entry name" value="alpha_CA_prokaryotic_like"/>
    <property type="match status" value="1"/>
</dbReference>
<evidence type="ECO:0000256" key="3">
    <source>
        <dbReference type="ARBA" id="ARBA00022723"/>
    </source>
</evidence>
<dbReference type="SUPFAM" id="SSF51069">
    <property type="entry name" value="Carbonic anhydrase"/>
    <property type="match status" value="1"/>
</dbReference>
<dbReference type="EMBL" id="FNRS01000001">
    <property type="protein sequence ID" value="SEB46495.1"/>
    <property type="molecule type" value="Genomic_DNA"/>
</dbReference>
<keyword evidence="3" id="KW-0479">Metal-binding</keyword>
<dbReference type="InterPro" id="IPR041891">
    <property type="entry name" value="Alpha_CA_prokaryot-like"/>
</dbReference>
<comment type="caution">
    <text evidence="8">The sequence shown here is derived from an EMBL/GenBank/DDBJ whole genome shotgun (WGS) entry which is preliminary data.</text>
</comment>
<feature type="domain" description="Alpha-carbonic anhydrase" evidence="7">
    <location>
        <begin position="54"/>
        <end position="275"/>
    </location>
</feature>
<keyword evidence="4" id="KW-0862">Zinc</keyword>
<comment type="similarity">
    <text evidence="1">Belongs to the alpha-carbonic anhydrase family.</text>
</comment>
<dbReference type="Pfam" id="PF00194">
    <property type="entry name" value="Carb_anhydrase"/>
    <property type="match status" value="1"/>
</dbReference>
<evidence type="ECO:0000256" key="6">
    <source>
        <dbReference type="ARBA" id="ARBA00048348"/>
    </source>
</evidence>
<proteinExistence type="inferred from homology"/>
<dbReference type="PANTHER" id="PTHR18952">
    <property type="entry name" value="CARBONIC ANHYDRASE"/>
    <property type="match status" value="1"/>
</dbReference>
<dbReference type="PANTHER" id="PTHR18952:SF265">
    <property type="entry name" value="CARBONIC ANHYDRASE"/>
    <property type="match status" value="1"/>
</dbReference>
<comment type="catalytic activity">
    <reaction evidence="6">
        <text>hydrogencarbonate + H(+) = CO2 + H2O</text>
        <dbReference type="Rhea" id="RHEA:10748"/>
        <dbReference type="ChEBI" id="CHEBI:15377"/>
        <dbReference type="ChEBI" id="CHEBI:15378"/>
        <dbReference type="ChEBI" id="CHEBI:16526"/>
        <dbReference type="ChEBI" id="CHEBI:17544"/>
        <dbReference type="EC" id="4.2.1.1"/>
    </reaction>
</comment>
<evidence type="ECO:0000256" key="1">
    <source>
        <dbReference type="ARBA" id="ARBA00010718"/>
    </source>
</evidence>
<protein>
    <recommendedName>
        <fullName evidence="2">carbonic anhydrase</fullName>
        <ecNumber evidence="2">4.2.1.1</ecNumber>
    </recommendedName>
</protein>
<keyword evidence="9" id="KW-1185">Reference proteome</keyword>